<evidence type="ECO:0000313" key="3">
    <source>
        <dbReference type="Proteomes" id="UP001221597"/>
    </source>
</evidence>
<keyword evidence="3" id="KW-1185">Reference proteome</keyword>
<feature type="transmembrane region" description="Helical" evidence="1">
    <location>
        <begin position="18"/>
        <end position="38"/>
    </location>
</feature>
<dbReference type="RefSeq" id="WP_283076181.1">
    <property type="nucleotide sequence ID" value="NZ_CP121671.1"/>
</dbReference>
<evidence type="ECO:0000256" key="1">
    <source>
        <dbReference type="SAM" id="Phobius"/>
    </source>
</evidence>
<sequence length="152" mass="16905">MGFSLLKPSVAELPEFQLINWVASVILTAAGFLGLAFVHLKKRRILTWLLLTIALIGCAISTSHGIYGIIYRILQMTGVVGLESETFNISEHAYVLWDLLLFEPWFIIEGLLLGVVGWHYHTKPSNKQIWLILCTIGIITGLVTGLLGVRFA</sequence>
<organism evidence="2 3">
    <name type="scientific">Halobacillus naozhouensis</name>
    <dbReference type="NCBI Taxonomy" id="554880"/>
    <lineage>
        <taxon>Bacteria</taxon>
        <taxon>Bacillati</taxon>
        <taxon>Bacillota</taxon>
        <taxon>Bacilli</taxon>
        <taxon>Bacillales</taxon>
        <taxon>Bacillaceae</taxon>
        <taxon>Halobacillus</taxon>
    </lineage>
</organism>
<keyword evidence="1" id="KW-0472">Membrane</keyword>
<accession>A0ABY8IY04</accession>
<keyword evidence="1" id="KW-0812">Transmembrane</keyword>
<proteinExistence type="predicted"/>
<name>A0ABY8IY04_9BACI</name>
<gene>
    <name evidence="2" type="ORF">P9989_17710</name>
</gene>
<dbReference type="EMBL" id="CP121671">
    <property type="protein sequence ID" value="WFT74179.1"/>
    <property type="molecule type" value="Genomic_DNA"/>
</dbReference>
<keyword evidence="1" id="KW-1133">Transmembrane helix</keyword>
<feature type="transmembrane region" description="Helical" evidence="1">
    <location>
        <begin position="129"/>
        <end position="149"/>
    </location>
</feature>
<evidence type="ECO:0000313" key="2">
    <source>
        <dbReference type="EMBL" id="WFT74179.1"/>
    </source>
</evidence>
<protein>
    <submittedName>
        <fullName evidence="2">DUF3995 domain-containing protein</fullName>
    </submittedName>
</protein>
<feature type="transmembrane region" description="Helical" evidence="1">
    <location>
        <begin position="45"/>
        <end position="74"/>
    </location>
</feature>
<reference evidence="2 3" key="1">
    <citation type="submission" date="2023-04" db="EMBL/GenBank/DDBJ databases">
        <title>Genome sequence of Halobacillus naozhouensis KACC 21980.</title>
        <authorList>
            <person name="Kim S."/>
            <person name="Heo J."/>
            <person name="Kwon S.-W."/>
        </authorList>
    </citation>
    <scope>NUCLEOTIDE SEQUENCE [LARGE SCALE GENOMIC DNA]</scope>
    <source>
        <strain evidence="2 3">KCTC 13234</strain>
    </source>
</reference>
<dbReference type="Proteomes" id="UP001221597">
    <property type="component" value="Chromosome"/>
</dbReference>
<feature type="transmembrane region" description="Helical" evidence="1">
    <location>
        <begin position="94"/>
        <end position="117"/>
    </location>
</feature>